<evidence type="ECO:0000313" key="1">
    <source>
        <dbReference type="EMBL" id="MPL70691.1"/>
    </source>
</evidence>
<evidence type="ECO:0008006" key="2">
    <source>
        <dbReference type="Google" id="ProtNLM"/>
    </source>
</evidence>
<comment type="caution">
    <text evidence="1">The sequence shown here is derived from an EMBL/GenBank/DDBJ whole genome shotgun (WGS) entry which is preliminary data.</text>
</comment>
<protein>
    <recommendedName>
        <fullName evidence="2">Lipocalin-like domain-containing protein</fullName>
    </recommendedName>
</protein>
<accession>A0A644TYH0</accession>
<sequence length="139" mass="15378">MKKFLIFAALVSFLIVGCDLFPSFTINDILGEWDFSDRTIKGKAATDIHLGILDENTFDLGWDTSENDYWIACNGTMKNNVFTGTYDAWDGKLVGDSQIVDDANIKITFTLNDDKLTATFEGSGLLDGVTLTEGVKQVY</sequence>
<gene>
    <name evidence="1" type="ORF">SDC9_16451</name>
</gene>
<dbReference type="PROSITE" id="PS51257">
    <property type="entry name" value="PROKAR_LIPOPROTEIN"/>
    <property type="match status" value="1"/>
</dbReference>
<dbReference type="AlphaFoldDB" id="A0A644TYH0"/>
<name>A0A644TYH0_9ZZZZ</name>
<organism evidence="1">
    <name type="scientific">bioreactor metagenome</name>
    <dbReference type="NCBI Taxonomy" id="1076179"/>
    <lineage>
        <taxon>unclassified sequences</taxon>
        <taxon>metagenomes</taxon>
        <taxon>ecological metagenomes</taxon>
    </lineage>
</organism>
<proteinExistence type="predicted"/>
<reference evidence="1" key="1">
    <citation type="submission" date="2019-08" db="EMBL/GenBank/DDBJ databases">
        <authorList>
            <person name="Kucharzyk K."/>
            <person name="Murdoch R.W."/>
            <person name="Higgins S."/>
            <person name="Loffler F."/>
        </authorList>
    </citation>
    <scope>NUCLEOTIDE SEQUENCE</scope>
</reference>
<dbReference type="EMBL" id="VSSQ01000054">
    <property type="protein sequence ID" value="MPL70691.1"/>
    <property type="molecule type" value="Genomic_DNA"/>
</dbReference>